<sequence>MQSTLSKPDRPDGRDSRVRFFGEVLDFSRRVRGAVDAGQFLPEVARAICELFECESMVLYGVSGDYGSIVPRHHTGPGAAHDLAMPISDHSVAGYVALHRRPVCIRDVYDDTELASHAPPLRFSREADLRSGRRTRQMLVAPLIDAEGDTLLGVLQLSNNRSGRYFRSIAAEGIKEVCGALAIALRKRLKPAPGFRSKYDFLVADAVLTAAQLERAHHAAGAGGDVENVLVQHYHVKLPVLGAALARFYGVPYEPFRVERSRPAGVLKTLKREFVEHNRWLIIEQEQDLLVILATDPEAVTHSRMVRNLFPKARLALRVTTNLEFKLTVDRFFGGHADGAALEALLAGPQGQGDDGAEPGAVDDNELVRLVHKMILDAYRQGASDIHIEPGTGDDKTLIRFRKDGALEPYTEVPASYRSALLARIKIMCDLDTSEHRKPQDGKIRFGKYVPLDIELRVLTMPSAGGVEDVVMRLLSAGEPIPLEQLGVLPHNLARLKRLIANPHGLFFVCGPTGSGKTTTLHSVLRYLNTPETKIWTVEDPVEITQKGLRQVQVNRKIGLDFATVMRSFLRADPDIIMVGEMRDKETVSIVLEASLTGHLVFATLHTNSAAESIVRLLDMGMDPFNCADALLGVLAQRLARRLCTHCRRPYMASESEVDSLLAEYCAEIRPAPASEAERKARMAMARKTWFERYADEAGRFTLYEPVGCALCNRGYKGRVGLHELMIATGRIKHMLQERARVTELLTAALDDGMLTLKMDGIEKVLAGATDMKQVRMVCIS</sequence>
<dbReference type="SMART" id="SM00065">
    <property type="entry name" value="GAF"/>
    <property type="match status" value="1"/>
</dbReference>
<dbReference type="InterPro" id="IPR027417">
    <property type="entry name" value="P-loop_NTPase"/>
</dbReference>
<dbReference type="PANTHER" id="PTHR30258:SF2">
    <property type="entry name" value="COMG OPERON PROTEIN 1"/>
    <property type="match status" value="1"/>
</dbReference>
<dbReference type="GO" id="GO:0005886">
    <property type="term" value="C:plasma membrane"/>
    <property type="evidence" value="ECO:0007669"/>
    <property type="project" value="TreeGrafter"/>
</dbReference>
<dbReference type="EMBL" id="PDOC01000008">
    <property type="protein sequence ID" value="PIL44218.1"/>
    <property type="molecule type" value="Genomic_DNA"/>
</dbReference>
<name>A0A2G8TEZ9_9BURK</name>
<dbReference type="PANTHER" id="PTHR30258">
    <property type="entry name" value="TYPE II SECRETION SYSTEM PROTEIN GSPE-RELATED"/>
    <property type="match status" value="1"/>
</dbReference>
<proteinExistence type="inferred from homology"/>
<evidence type="ECO:0000313" key="6">
    <source>
        <dbReference type="Proteomes" id="UP000230390"/>
    </source>
</evidence>
<dbReference type="AlphaFoldDB" id="A0A2G8TEZ9"/>
<dbReference type="SUPFAM" id="SSF55781">
    <property type="entry name" value="GAF domain-like"/>
    <property type="match status" value="1"/>
</dbReference>
<dbReference type="InterPro" id="IPR001482">
    <property type="entry name" value="T2SS/T4SS_dom"/>
</dbReference>
<dbReference type="CDD" id="cd01129">
    <property type="entry name" value="PulE-GspE-like"/>
    <property type="match status" value="1"/>
</dbReference>
<keyword evidence="6" id="KW-1185">Reference proteome</keyword>
<keyword evidence="2" id="KW-0547">Nucleotide-binding</keyword>
<organism evidence="5 6">
    <name type="scientific">Massilia eurypsychrophila</name>
    <dbReference type="NCBI Taxonomy" id="1485217"/>
    <lineage>
        <taxon>Bacteria</taxon>
        <taxon>Pseudomonadati</taxon>
        <taxon>Pseudomonadota</taxon>
        <taxon>Betaproteobacteria</taxon>
        <taxon>Burkholderiales</taxon>
        <taxon>Oxalobacteraceae</taxon>
        <taxon>Telluria group</taxon>
        <taxon>Massilia</taxon>
    </lineage>
</organism>
<evidence type="ECO:0000256" key="1">
    <source>
        <dbReference type="ARBA" id="ARBA00006611"/>
    </source>
</evidence>
<evidence type="ECO:0000259" key="4">
    <source>
        <dbReference type="PROSITE" id="PS00662"/>
    </source>
</evidence>
<evidence type="ECO:0000256" key="2">
    <source>
        <dbReference type="ARBA" id="ARBA00022741"/>
    </source>
</evidence>
<dbReference type="Pfam" id="PF00437">
    <property type="entry name" value="T2SSE"/>
    <property type="match status" value="1"/>
</dbReference>
<protein>
    <submittedName>
        <fullName evidence="5">Secretion system protein E</fullName>
    </submittedName>
</protein>
<dbReference type="PROSITE" id="PS00662">
    <property type="entry name" value="T2SP_E"/>
    <property type="match status" value="1"/>
</dbReference>
<comment type="caution">
    <text evidence="5">The sequence shown here is derived from an EMBL/GenBank/DDBJ whole genome shotgun (WGS) entry which is preliminary data.</text>
</comment>
<dbReference type="Pfam" id="PF05157">
    <property type="entry name" value="MshEN"/>
    <property type="match status" value="1"/>
</dbReference>
<dbReference type="InterPro" id="IPR037257">
    <property type="entry name" value="T2SS_E_N_sf"/>
</dbReference>
<dbReference type="Proteomes" id="UP000230390">
    <property type="component" value="Unassembled WGS sequence"/>
</dbReference>
<dbReference type="SUPFAM" id="SSF160246">
    <property type="entry name" value="EspE N-terminal domain-like"/>
    <property type="match status" value="1"/>
</dbReference>
<dbReference type="Gene3D" id="3.30.450.90">
    <property type="match status" value="1"/>
</dbReference>
<dbReference type="Pfam" id="PF01590">
    <property type="entry name" value="GAF"/>
    <property type="match status" value="1"/>
</dbReference>
<accession>A0A2G8TEZ9</accession>
<evidence type="ECO:0000256" key="3">
    <source>
        <dbReference type="ARBA" id="ARBA00022840"/>
    </source>
</evidence>
<dbReference type="SUPFAM" id="SSF52540">
    <property type="entry name" value="P-loop containing nucleoside triphosphate hydrolases"/>
    <property type="match status" value="1"/>
</dbReference>
<dbReference type="GO" id="GO:0005524">
    <property type="term" value="F:ATP binding"/>
    <property type="evidence" value="ECO:0007669"/>
    <property type="project" value="UniProtKB-KW"/>
</dbReference>
<dbReference type="GO" id="GO:0016887">
    <property type="term" value="F:ATP hydrolysis activity"/>
    <property type="evidence" value="ECO:0007669"/>
    <property type="project" value="TreeGrafter"/>
</dbReference>
<gene>
    <name evidence="5" type="ORF">CR105_14150</name>
</gene>
<dbReference type="InterPro" id="IPR007831">
    <property type="entry name" value="T2SS_GspE_N"/>
</dbReference>
<dbReference type="InterPro" id="IPR003018">
    <property type="entry name" value="GAF"/>
</dbReference>
<dbReference type="InterPro" id="IPR029016">
    <property type="entry name" value="GAF-like_dom_sf"/>
</dbReference>
<evidence type="ECO:0000313" key="5">
    <source>
        <dbReference type="EMBL" id="PIL44218.1"/>
    </source>
</evidence>
<dbReference type="OrthoDB" id="5790493at2"/>
<dbReference type="Gene3D" id="3.30.450.40">
    <property type="match status" value="1"/>
</dbReference>
<reference evidence="5 6" key="1">
    <citation type="submission" date="2017-10" db="EMBL/GenBank/DDBJ databases">
        <title>Massilia psychrophilum sp. nov., a novel purple-pigmented bacterium isolated from Tianshan glacier, Xinjiang Municipality, China.</title>
        <authorList>
            <person name="Wang H."/>
        </authorList>
    </citation>
    <scope>NUCLEOTIDE SEQUENCE [LARGE SCALE GENOMIC DNA]</scope>
    <source>
        <strain evidence="5 6">JCM 30074</strain>
    </source>
</reference>
<dbReference type="Gene3D" id="3.40.50.300">
    <property type="entry name" value="P-loop containing nucleotide triphosphate hydrolases"/>
    <property type="match status" value="1"/>
</dbReference>
<comment type="similarity">
    <text evidence="1">Belongs to the GSP E family.</text>
</comment>
<keyword evidence="3" id="KW-0067">ATP-binding</keyword>
<dbReference type="RefSeq" id="WP_099789114.1">
    <property type="nucleotide sequence ID" value="NZ_JBHLYV010000098.1"/>
</dbReference>
<feature type="domain" description="Bacterial type II secretion system protein E" evidence="4">
    <location>
        <begin position="570"/>
        <end position="584"/>
    </location>
</feature>